<reference evidence="2" key="1">
    <citation type="journal article" date="2021" name="IMA Fungus">
        <title>Genomic characterization of three marine fungi, including Emericellopsis atlantica sp. nov. with signatures of a generalist lifestyle and marine biomass degradation.</title>
        <authorList>
            <person name="Hagestad O.C."/>
            <person name="Hou L."/>
            <person name="Andersen J.H."/>
            <person name="Hansen E.H."/>
            <person name="Altermark B."/>
            <person name="Li C."/>
            <person name="Kuhnert E."/>
            <person name="Cox R.J."/>
            <person name="Crous P.W."/>
            <person name="Spatafora J.W."/>
            <person name="Lail K."/>
            <person name="Amirebrahimi M."/>
            <person name="Lipzen A."/>
            <person name="Pangilinan J."/>
            <person name="Andreopoulos W."/>
            <person name="Hayes R.D."/>
            <person name="Ng V."/>
            <person name="Grigoriev I.V."/>
            <person name="Jackson S.A."/>
            <person name="Sutton T.D.S."/>
            <person name="Dobson A.D.W."/>
            <person name="Rama T."/>
        </authorList>
    </citation>
    <scope>NUCLEOTIDE SEQUENCE</scope>
    <source>
        <strain evidence="2">TRa018bII</strain>
    </source>
</reference>
<organism evidence="2 3">
    <name type="scientific">Amylocarpus encephaloides</name>
    <dbReference type="NCBI Taxonomy" id="45428"/>
    <lineage>
        <taxon>Eukaryota</taxon>
        <taxon>Fungi</taxon>
        <taxon>Dikarya</taxon>
        <taxon>Ascomycota</taxon>
        <taxon>Pezizomycotina</taxon>
        <taxon>Leotiomycetes</taxon>
        <taxon>Helotiales</taxon>
        <taxon>Helotiales incertae sedis</taxon>
        <taxon>Amylocarpus</taxon>
    </lineage>
</organism>
<keyword evidence="3" id="KW-1185">Reference proteome</keyword>
<feature type="non-terminal residue" evidence="2">
    <location>
        <position position="1"/>
    </location>
</feature>
<name>A0A9P7YNM1_9HELO</name>
<dbReference type="Proteomes" id="UP000824998">
    <property type="component" value="Unassembled WGS sequence"/>
</dbReference>
<dbReference type="OrthoDB" id="3921745at2759"/>
<dbReference type="AlphaFoldDB" id="A0A9P7YNM1"/>
<evidence type="ECO:0000313" key="2">
    <source>
        <dbReference type="EMBL" id="KAG9236857.1"/>
    </source>
</evidence>
<proteinExistence type="predicted"/>
<feature type="region of interest" description="Disordered" evidence="1">
    <location>
        <begin position="13"/>
        <end position="38"/>
    </location>
</feature>
<evidence type="ECO:0000256" key="1">
    <source>
        <dbReference type="SAM" id="MobiDB-lite"/>
    </source>
</evidence>
<feature type="non-terminal residue" evidence="2">
    <location>
        <position position="74"/>
    </location>
</feature>
<evidence type="ECO:0000313" key="3">
    <source>
        <dbReference type="Proteomes" id="UP000824998"/>
    </source>
</evidence>
<sequence length="74" mass="8839">QHDANWNFILDQEGRPKMRPAQVRQRATPEGRAEGIPEGLVHMYPERCIEYTWTRREHKDEARKLIAKDRAIDR</sequence>
<gene>
    <name evidence="2" type="ORF">BJ875DRAFT_362661</name>
</gene>
<accession>A0A9P7YNM1</accession>
<comment type="caution">
    <text evidence="2">The sequence shown here is derived from an EMBL/GenBank/DDBJ whole genome shotgun (WGS) entry which is preliminary data.</text>
</comment>
<protein>
    <submittedName>
        <fullName evidence="2">Uncharacterized protein</fullName>
    </submittedName>
</protein>
<dbReference type="EMBL" id="MU251398">
    <property type="protein sequence ID" value="KAG9236857.1"/>
    <property type="molecule type" value="Genomic_DNA"/>
</dbReference>